<protein>
    <recommendedName>
        <fullName evidence="2">WW domain-containing protein</fullName>
    </recommendedName>
</protein>
<feature type="compositionally biased region" description="Polar residues" evidence="1">
    <location>
        <begin position="360"/>
        <end position="375"/>
    </location>
</feature>
<keyword evidence="4" id="KW-1185">Reference proteome</keyword>
<feature type="compositionally biased region" description="Low complexity" evidence="1">
    <location>
        <begin position="1092"/>
        <end position="1108"/>
    </location>
</feature>
<feature type="compositionally biased region" description="Low complexity" evidence="1">
    <location>
        <begin position="318"/>
        <end position="330"/>
    </location>
</feature>
<organism evidence="3 4">
    <name type="scientific">Gryllus longicercus</name>
    <dbReference type="NCBI Taxonomy" id="2509291"/>
    <lineage>
        <taxon>Eukaryota</taxon>
        <taxon>Metazoa</taxon>
        <taxon>Ecdysozoa</taxon>
        <taxon>Arthropoda</taxon>
        <taxon>Hexapoda</taxon>
        <taxon>Insecta</taxon>
        <taxon>Pterygota</taxon>
        <taxon>Neoptera</taxon>
        <taxon>Polyneoptera</taxon>
        <taxon>Orthoptera</taxon>
        <taxon>Ensifera</taxon>
        <taxon>Gryllidea</taxon>
        <taxon>Grylloidea</taxon>
        <taxon>Gryllidae</taxon>
        <taxon>Gryllinae</taxon>
        <taxon>Gryllus</taxon>
    </lineage>
</organism>
<feature type="region of interest" description="Disordered" evidence="1">
    <location>
        <begin position="901"/>
        <end position="1125"/>
    </location>
</feature>
<feature type="compositionally biased region" description="Polar residues" evidence="1">
    <location>
        <begin position="23"/>
        <end position="60"/>
    </location>
</feature>
<evidence type="ECO:0000313" key="4">
    <source>
        <dbReference type="Proteomes" id="UP001378592"/>
    </source>
</evidence>
<feature type="domain" description="WW" evidence="2">
    <location>
        <begin position="136"/>
        <end position="164"/>
    </location>
</feature>
<dbReference type="SMART" id="SM00456">
    <property type="entry name" value="WW"/>
    <property type="match status" value="2"/>
</dbReference>
<comment type="caution">
    <text evidence="3">The sequence shown here is derived from an EMBL/GenBank/DDBJ whole genome shotgun (WGS) entry which is preliminary data.</text>
</comment>
<dbReference type="PRINTS" id="PR01217">
    <property type="entry name" value="PRICHEXTENSN"/>
</dbReference>
<dbReference type="PANTHER" id="PTHR46697:SF1">
    <property type="entry name" value="FORMIN-BINDING PROTEIN 4"/>
    <property type="match status" value="1"/>
</dbReference>
<feature type="region of interest" description="Disordered" evidence="1">
    <location>
        <begin position="496"/>
        <end position="566"/>
    </location>
</feature>
<feature type="compositionally biased region" description="Acidic residues" evidence="1">
    <location>
        <begin position="545"/>
        <end position="555"/>
    </location>
</feature>
<dbReference type="Pfam" id="PF00397">
    <property type="entry name" value="WW"/>
    <property type="match status" value="2"/>
</dbReference>
<dbReference type="InterPro" id="IPR053076">
    <property type="entry name" value="WW_domain_protein"/>
</dbReference>
<dbReference type="PROSITE" id="PS01159">
    <property type="entry name" value="WW_DOMAIN_1"/>
    <property type="match status" value="1"/>
</dbReference>
<dbReference type="EMBL" id="JAZDUA010000703">
    <property type="protein sequence ID" value="KAK7789824.1"/>
    <property type="molecule type" value="Genomic_DNA"/>
</dbReference>
<feature type="domain" description="WW" evidence="2">
    <location>
        <begin position="874"/>
        <end position="908"/>
    </location>
</feature>
<feature type="region of interest" description="Disordered" evidence="1">
    <location>
        <begin position="1307"/>
        <end position="1333"/>
    </location>
</feature>
<dbReference type="PANTHER" id="PTHR46697">
    <property type="entry name" value="FORMIN-BINDING PROTEIN 4"/>
    <property type="match status" value="1"/>
</dbReference>
<feature type="compositionally biased region" description="Polar residues" evidence="1">
    <location>
        <begin position="978"/>
        <end position="988"/>
    </location>
</feature>
<dbReference type="PROSITE" id="PS50020">
    <property type="entry name" value="WW_DOMAIN_2"/>
    <property type="match status" value="2"/>
</dbReference>
<feature type="compositionally biased region" description="Pro residues" evidence="1">
    <location>
        <begin position="990"/>
        <end position="1061"/>
    </location>
</feature>
<name>A0AAN9V5N8_9ORTH</name>
<feature type="region of interest" description="Disordered" evidence="1">
    <location>
        <begin position="1275"/>
        <end position="1295"/>
    </location>
</feature>
<feature type="compositionally biased region" description="Low complexity" evidence="1">
    <location>
        <begin position="1275"/>
        <end position="1287"/>
    </location>
</feature>
<feature type="region of interest" description="Disordered" evidence="1">
    <location>
        <begin position="1"/>
        <end position="83"/>
    </location>
</feature>
<dbReference type="Proteomes" id="UP001378592">
    <property type="component" value="Unassembled WGS sequence"/>
</dbReference>
<feature type="compositionally biased region" description="Polar residues" evidence="1">
    <location>
        <begin position="246"/>
        <end position="255"/>
    </location>
</feature>
<sequence>MKRRGMGRRQVLNLNDKQDSPRRTWQTKYQQICSDNNQNGTYSEVISSTSSKSPIKNNPLSGLLGHYSDSDTEDDPSKDAKDDLTSQVSDFMKEIQTIAPPAEQSTPGTLPELSVIGPEKKKVLEVQPQQVSSMAWQECYDENSGYAYYWNMETNEVTWEMPPEYQAYMEGVSASQENIWAQDHHMSIAYNPHNHLMAHHHHVPHMPHMPHQLHPHHLQVPGVPSVVDATFIDKVHPQGQGAIGVENQSQKYNSTNREKKKRMNKDVDSDDEKIEMITSYGPASDEDSEEEDDDDDETSSPEKKRKTTEGSSKYLKNKTSLPKSTSSVSSGPEDLGAPGDDDSRGEDSPLAIQLKKDSSLSKVHQINNCESQLKQDQYAVPDSSGEKLKLDASLSSVKPSSCDVSSQQPKVSTFKAEEREHAEDTVRSETSSPHCTEAEIELENVDSEEKAILSKLRKQACLLRELGGEVPDEVQHLIEPGTSASPLQADDVIAQIEKELPPDYKSNIGRTVSQQDQTQKKKQVTSTNKSGPKISSFALIAGYGDDGDDGEDSEPEVEKPSQGSLINEVANDKKLEKVSLFPIIGSSEKADTENHVESEIKLVDKCNDLVNGLSINDCTSAAKLSTVSESSEMVTSNTLASLESNLPDSTTSCKLFKRKKRLDVEVLPAVSSKQTTVITQPADSEIEKKSSSVALVSSVVSSSATYPSWPSYSLDPCSSERRGFGFQTDHENRTVAKVEADDRKASNDSERKGITQKKGMINFVKADVLNPEVHPSLEIVEQEEAVEKLPLQDERKDTTKETQDEDKKITEMAELIVEKVNFLAEGKEPVPPVQVMAIQIKTLASAWETGALSHTYWSSWLADTSTELVRLEQEAAPSGWACEWDRSYKRYFYRNLSSGETQWEYPSTSEEDAMELCTTPPPPPPPIISQGETTNSSRISTRKESGLSSPVLKKRKTEDTVTSSSEDSKDLPGELVSDINNDANTTASPVTPPPPLPPPPSAPPPPPPQPPTPPPPPPPLPLADELPPLPPNTPPLPPNSPPPLPPSPPSPPPPPPLPPPAVHSHGGELGEPLPPGVDPPELPYIVARPPLSTANSYSSHSASAATGSLPNDSVFGPPLPSQSPPDTTDVNMTPIIHDDALPLGPITHHLQAQYVMGNAYQQTAMVTSTIPAIPMAAAPGMEYGPVPYVPAITMSAIPATNVHVIAKPPAKKAKSSLHDELDSFYSDLASLESVGSVPAAAPDVAVDQFLTEDSPSTSASIPTPPQQHHLLQQQQVQKRKQQQSPQQCPDSNSLLHGSVVAHNSQASGAIIDDVPSKSTDVNAQENRKRKKPKLAPGLALKKKGVSSLVAKWQQVQQEVRRDFKNLDEEDGVSSTHNFLALPWQAVTTKVALHPAGNVKACCPSACSSAM</sequence>
<proteinExistence type="predicted"/>
<dbReference type="InterPro" id="IPR036020">
    <property type="entry name" value="WW_dom_sf"/>
</dbReference>
<feature type="compositionally biased region" description="Polar residues" evidence="1">
    <location>
        <begin position="930"/>
        <end position="939"/>
    </location>
</feature>
<feature type="compositionally biased region" description="Low complexity" evidence="1">
    <location>
        <begin position="393"/>
        <end position="406"/>
    </location>
</feature>
<feature type="region of interest" description="Disordered" evidence="1">
    <location>
        <begin position="240"/>
        <end position="442"/>
    </location>
</feature>
<dbReference type="CDD" id="cd00201">
    <property type="entry name" value="WW"/>
    <property type="match status" value="2"/>
</dbReference>
<evidence type="ECO:0000259" key="2">
    <source>
        <dbReference type="PROSITE" id="PS50020"/>
    </source>
</evidence>
<reference evidence="3 4" key="1">
    <citation type="submission" date="2024-03" db="EMBL/GenBank/DDBJ databases">
        <title>The genome assembly and annotation of the cricket Gryllus longicercus Weissman &amp; Gray.</title>
        <authorList>
            <person name="Szrajer S."/>
            <person name="Gray D."/>
            <person name="Ylla G."/>
        </authorList>
    </citation>
    <scope>NUCLEOTIDE SEQUENCE [LARGE SCALE GENOMIC DNA]</scope>
    <source>
        <strain evidence="3">DAG 2021-001</strain>
        <tissue evidence="3">Whole body minus gut</tissue>
    </source>
</reference>
<evidence type="ECO:0000256" key="1">
    <source>
        <dbReference type="SAM" id="MobiDB-lite"/>
    </source>
</evidence>
<accession>A0AAN9V5N8</accession>
<feature type="compositionally biased region" description="Acidic residues" evidence="1">
    <location>
        <begin position="284"/>
        <end position="299"/>
    </location>
</feature>
<feature type="compositionally biased region" description="Pro residues" evidence="1">
    <location>
        <begin position="1072"/>
        <end position="1082"/>
    </location>
</feature>
<feature type="compositionally biased region" description="Basic and acidic residues" evidence="1">
    <location>
        <begin position="415"/>
        <end position="427"/>
    </location>
</feature>
<dbReference type="InterPro" id="IPR001202">
    <property type="entry name" value="WW_dom"/>
</dbReference>
<gene>
    <name evidence="3" type="ORF">R5R35_007357</name>
</gene>
<evidence type="ECO:0000313" key="3">
    <source>
        <dbReference type="EMBL" id="KAK7789824.1"/>
    </source>
</evidence>
<dbReference type="Gene3D" id="2.20.70.10">
    <property type="match status" value="2"/>
</dbReference>
<dbReference type="SUPFAM" id="SSF51045">
    <property type="entry name" value="WW domain"/>
    <property type="match status" value="2"/>
</dbReference>